<comment type="similarity">
    <text evidence="5">Belongs to the dus family.</text>
</comment>
<gene>
    <name evidence="7" type="ORF">L2W38_03120</name>
</gene>
<evidence type="ECO:0000256" key="2">
    <source>
        <dbReference type="ARBA" id="ARBA00022643"/>
    </source>
</evidence>
<dbReference type="InterPro" id="IPR035587">
    <property type="entry name" value="DUS-like_FMN-bd"/>
</dbReference>
<evidence type="ECO:0000313" key="8">
    <source>
        <dbReference type="Proteomes" id="UP001200430"/>
    </source>
</evidence>
<evidence type="ECO:0000256" key="4">
    <source>
        <dbReference type="ARBA" id="ARBA00023002"/>
    </source>
</evidence>
<sequence>MTGSLRPGMVGPSVIVGGLELSNPIMMAPMAGVTLPAVRRMFWRLGAGLAHTEMVSCAGLTRKNRKTTEMLFRAPGEGPLVLQLFAGDSDTLMRGAEIALSLGVSFDALGINMACPMPKVLKKGAGARLLDRLDLAVDMVRRLSCLGLPVWPKIRKIVPDGSGPDTLEFASALVEAGAANVGVHGRTASQRYEGTSDFEEVRRVAQALPGVISASGDISGPEDVSKALSGGCVSVFLARGGVTDPFVLPRILSHLGYNIGDPVYDDPPSIETRAALFSDLAEDLSTFHGERVALVLLKRLMSGIFRGVPGCSSYRRAIASASDWGAMYSRIRDWRQFFERGIKDE</sequence>
<comment type="cofactor">
    <cofactor evidence="5">
        <name>FMN</name>
        <dbReference type="ChEBI" id="CHEBI:58210"/>
    </cofactor>
</comment>
<dbReference type="CDD" id="cd02801">
    <property type="entry name" value="DUS_like_FMN"/>
    <property type="match status" value="1"/>
</dbReference>
<dbReference type="InterPro" id="IPR013785">
    <property type="entry name" value="Aldolase_TIM"/>
</dbReference>
<evidence type="ECO:0000256" key="3">
    <source>
        <dbReference type="ARBA" id="ARBA00022694"/>
    </source>
</evidence>
<keyword evidence="4 5" id="KW-0560">Oxidoreductase</keyword>
<organism evidence="7 8">
    <name type="scientific">Dethiosulfovibrio marinus</name>
    <dbReference type="NCBI Taxonomy" id="133532"/>
    <lineage>
        <taxon>Bacteria</taxon>
        <taxon>Thermotogati</taxon>
        <taxon>Synergistota</taxon>
        <taxon>Synergistia</taxon>
        <taxon>Synergistales</taxon>
        <taxon>Dethiosulfovibrionaceae</taxon>
        <taxon>Dethiosulfovibrio</taxon>
    </lineage>
</organism>
<protein>
    <recommendedName>
        <fullName evidence="5">tRNA-dihydrouridine synthase</fullName>
        <ecNumber evidence="5">1.3.1.-</ecNumber>
    </recommendedName>
</protein>
<dbReference type="PANTHER" id="PTHR45846:SF1">
    <property type="entry name" value="TRNA-DIHYDROURIDINE(47) SYNTHASE [NAD(P)(+)]-LIKE"/>
    <property type="match status" value="1"/>
</dbReference>
<evidence type="ECO:0000256" key="1">
    <source>
        <dbReference type="ARBA" id="ARBA00022630"/>
    </source>
</evidence>
<dbReference type="Gene3D" id="3.20.20.70">
    <property type="entry name" value="Aldolase class I"/>
    <property type="match status" value="1"/>
</dbReference>
<dbReference type="PANTHER" id="PTHR45846">
    <property type="entry name" value="TRNA-DIHYDROURIDINE(47) SYNTHASE [NAD(P)(+)]-LIKE"/>
    <property type="match status" value="1"/>
</dbReference>
<feature type="domain" description="DUS-like FMN-binding" evidence="6">
    <location>
        <begin position="26"/>
        <end position="323"/>
    </location>
</feature>
<dbReference type="RefSeq" id="WP_236098550.1">
    <property type="nucleotide sequence ID" value="NZ_JAKGUD010000002.1"/>
</dbReference>
<proteinExistence type="inferred from homology"/>
<dbReference type="Pfam" id="PF01207">
    <property type="entry name" value="Dus"/>
    <property type="match status" value="1"/>
</dbReference>
<name>A0ABS9EKX8_9BACT</name>
<dbReference type="SUPFAM" id="SSF51395">
    <property type="entry name" value="FMN-linked oxidoreductases"/>
    <property type="match status" value="1"/>
</dbReference>
<keyword evidence="3 5" id="KW-0819">tRNA processing</keyword>
<keyword evidence="1 5" id="KW-0285">Flavoprotein</keyword>
<dbReference type="EMBL" id="JAKGUD010000002">
    <property type="protein sequence ID" value="MCF4141810.1"/>
    <property type="molecule type" value="Genomic_DNA"/>
</dbReference>
<keyword evidence="2 5" id="KW-0288">FMN</keyword>
<dbReference type="InterPro" id="IPR001269">
    <property type="entry name" value="DUS_fam"/>
</dbReference>
<keyword evidence="8" id="KW-1185">Reference proteome</keyword>
<accession>A0ABS9EKX8</accession>
<reference evidence="7 8" key="1">
    <citation type="submission" date="2022-01" db="EMBL/GenBank/DDBJ databases">
        <title>Dethiosulfovibrio faecalis sp. nov., a novel proteolytic, non-sulfur-reducing bacterium isolated from a marine aquaculture solid waste bioreactor.</title>
        <authorList>
            <person name="Grabowski S."/>
            <person name="Apolinario E."/>
            <person name="Schneider N."/>
            <person name="Marshall C.W."/>
            <person name="Sowers K.R."/>
        </authorList>
    </citation>
    <scope>NUCLEOTIDE SEQUENCE [LARGE SCALE GENOMIC DNA]</scope>
    <source>
        <strain evidence="7 8">DSM 12537</strain>
    </source>
</reference>
<comment type="caution">
    <text evidence="7">The sequence shown here is derived from an EMBL/GenBank/DDBJ whole genome shotgun (WGS) entry which is preliminary data.</text>
</comment>
<evidence type="ECO:0000259" key="6">
    <source>
        <dbReference type="Pfam" id="PF01207"/>
    </source>
</evidence>
<dbReference type="Proteomes" id="UP001200430">
    <property type="component" value="Unassembled WGS sequence"/>
</dbReference>
<dbReference type="PIRSF" id="PIRSF006621">
    <property type="entry name" value="Dus"/>
    <property type="match status" value="1"/>
</dbReference>
<evidence type="ECO:0000313" key="7">
    <source>
        <dbReference type="EMBL" id="MCF4141810.1"/>
    </source>
</evidence>
<comment type="function">
    <text evidence="5">Catalyzes the synthesis of 5,6-dihydrouridine (D), a modified base found in the D-loop of most tRNAs, via the reduction of the C5-C6 double bond in target uridines.</text>
</comment>
<evidence type="ECO:0000256" key="5">
    <source>
        <dbReference type="PIRNR" id="PIRNR006621"/>
    </source>
</evidence>
<dbReference type="EC" id="1.3.1.-" evidence="5"/>